<organism evidence="1 2">
    <name type="scientific">Flavobacterium phragmitis</name>
    <dbReference type="NCBI Taxonomy" id="739143"/>
    <lineage>
        <taxon>Bacteria</taxon>
        <taxon>Pseudomonadati</taxon>
        <taxon>Bacteroidota</taxon>
        <taxon>Flavobacteriia</taxon>
        <taxon>Flavobacteriales</taxon>
        <taxon>Flavobacteriaceae</taxon>
        <taxon>Flavobacterium</taxon>
    </lineage>
</organism>
<evidence type="ECO:0000313" key="2">
    <source>
        <dbReference type="Proteomes" id="UP000199672"/>
    </source>
</evidence>
<accession>A0A1I1RWK3</accession>
<proteinExistence type="predicted"/>
<dbReference type="AlphaFoldDB" id="A0A1I1RWK3"/>
<reference evidence="2" key="1">
    <citation type="submission" date="2016-10" db="EMBL/GenBank/DDBJ databases">
        <authorList>
            <person name="Varghese N."/>
            <person name="Submissions S."/>
        </authorList>
    </citation>
    <scope>NUCLEOTIDE SEQUENCE [LARGE SCALE GENOMIC DNA]</scope>
    <source>
        <strain evidence="2">CGMCC 1.10370</strain>
    </source>
</reference>
<gene>
    <name evidence="1" type="ORF">SAMN05216297_107194</name>
</gene>
<dbReference type="STRING" id="739143.SAMN05216297_107194"/>
<name>A0A1I1RWK3_9FLAO</name>
<keyword evidence="2" id="KW-1185">Reference proteome</keyword>
<dbReference type="EMBL" id="FOMH01000007">
    <property type="protein sequence ID" value="SFD38635.1"/>
    <property type="molecule type" value="Genomic_DNA"/>
</dbReference>
<evidence type="ECO:0000313" key="1">
    <source>
        <dbReference type="EMBL" id="SFD38635.1"/>
    </source>
</evidence>
<dbReference type="RefSeq" id="WP_262489181.1">
    <property type="nucleotide sequence ID" value="NZ_FOMH01000007.1"/>
</dbReference>
<protein>
    <submittedName>
        <fullName evidence="1">Uncharacterized protein</fullName>
    </submittedName>
</protein>
<dbReference type="Proteomes" id="UP000199672">
    <property type="component" value="Unassembled WGS sequence"/>
</dbReference>
<sequence>MGLRATVVQLSQEELDEVIENPIFLFNIEPSDENHKSMDID</sequence>